<protein>
    <recommendedName>
        <fullName evidence="2">PEGA domain-containing protein</fullName>
    </recommendedName>
</protein>
<keyword evidence="1" id="KW-1133">Transmembrane helix</keyword>
<dbReference type="Proteomes" id="UP000034913">
    <property type="component" value="Unassembled WGS sequence"/>
</dbReference>
<gene>
    <name evidence="3" type="ORF">VF00_C0002G0088</name>
</gene>
<dbReference type="EMBL" id="LCRB01000002">
    <property type="protein sequence ID" value="KKW26763.1"/>
    <property type="molecule type" value="Genomic_DNA"/>
</dbReference>
<name>A0A0G1X6I2_UNCK3</name>
<dbReference type="AlphaFoldDB" id="A0A0G1X6I2"/>
<evidence type="ECO:0000256" key="1">
    <source>
        <dbReference type="SAM" id="Phobius"/>
    </source>
</evidence>
<evidence type="ECO:0000259" key="2">
    <source>
        <dbReference type="Pfam" id="PF08308"/>
    </source>
</evidence>
<evidence type="ECO:0000313" key="4">
    <source>
        <dbReference type="Proteomes" id="UP000034913"/>
    </source>
</evidence>
<comment type="caution">
    <text evidence="3">The sequence shown here is derived from an EMBL/GenBank/DDBJ whole genome shotgun (WGS) entry which is preliminary data.</text>
</comment>
<keyword evidence="1" id="KW-0812">Transmembrane</keyword>
<proteinExistence type="predicted"/>
<accession>A0A0G1X6I2</accession>
<organism evidence="3 4">
    <name type="scientific">candidate division Kazan bacterium GW2011_GWB1_52_7</name>
    <dbReference type="NCBI Taxonomy" id="1620414"/>
    <lineage>
        <taxon>Bacteria</taxon>
        <taxon>Bacteria division Kazan-3B-28</taxon>
    </lineage>
</organism>
<reference evidence="3 4" key="1">
    <citation type="journal article" date="2015" name="Nature">
        <title>rRNA introns, odd ribosomes, and small enigmatic genomes across a large radiation of phyla.</title>
        <authorList>
            <person name="Brown C.T."/>
            <person name="Hug L.A."/>
            <person name="Thomas B.C."/>
            <person name="Sharon I."/>
            <person name="Castelle C.J."/>
            <person name="Singh A."/>
            <person name="Wilkins M.J."/>
            <person name="Williams K.H."/>
            <person name="Banfield J.F."/>
        </authorList>
    </citation>
    <scope>NUCLEOTIDE SEQUENCE [LARGE SCALE GENOMIC DNA]</scope>
</reference>
<keyword evidence="1" id="KW-0472">Membrane</keyword>
<dbReference type="InterPro" id="IPR013229">
    <property type="entry name" value="PEGA"/>
</dbReference>
<evidence type="ECO:0000313" key="3">
    <source>
        <dbReference type="EMBL" id="KKW26763.1"/>
    </source>
</evidence>
<feature type="transmembrane region" description="Helical" evidence="1">
    <location>
        <begin position="29"/>
        <end position="50"/>
    </location>
</feature>
<dbReference type="Pfam" id="PF08308">
    <property type="entry name" value="PEGA"/>
    <property type="match status" value="1"/>
</dbReference>
<sequence>MVGFVPGDEIFSRYPILTHMAYQKNWPTLLAYTVAVIGFFALAAYAVMYATGYRLDIETWTIKKTGVLAITSKPSGATVTINDMTPSRKTPLTLRNALPGAYHIKLTLDGYQPYEKDVEVISNQATEEHNIDMVLAEIKSTSVANDITAVLDVDTEIWAFTQTKHFVKLGPSATDLNIDKMPTNVKTVLAQTTGLYLAKRHETSNNIALGIMVGSKRWLAIIDPAGYRGQLFGTPLNQVSPENLSWIDADRLMLLIGSSLYTLDLALNQTSLYAKSVTGATYTNGKMYYITRDSHGQFVLYRDSNPFDERPAESIFTNLPVARAHEILVTPEDEIAVLAVNPSSRGLWLLNKSDAAADLRLSKLASNVQGTLYDYLGEQLFFVVGRMVNAYDFAKQTSTALRQFADTPTLIGKRNESVFIKSTDKFFVTDPSFSNVYELVGAKTGMLLLGLDSHQVWLLVGTQLSELTLRHPGQGLFGALPGWLMTTAGS</sequence>
<feature type="domain" description="PEGA" evidence="2">
    <location>
        <begin position="66"/>
        <end position="127"/>
    </location>
</feature>